<dbReference type="EMBL" id="QEFC01002726">
    <property type="protein sequence ID" value="KAE9451066.1"/>
    <property type="molecule type" value="Genomic_DNA"/>
</dbReference>
<evidence type="ECO:0000313" key="3">
    <source>
        <dbReference type="EMBL" id="KAE9451066.1"/>
    </source>
</evidence>
<protein>
    <recommendedName>
        <fullName evidence="2">5'-3' DNA helicase ZGRF1-like N-terminal domain-containing protein</fullName>
    </recommendedName>
</protein>
<dbReference type="AlphaFoldDB" id="A0A6A4KTN6"/>
<feature type="non-terminal residue" evidence="3">
    <location>
        <position position="616"/>
    </location>
</feature>
<dbReference type="OrthoDB" id="6513042at2759"/>
<dbReference type="GO" id="GO:0005634">
    <property type="term" value="C:nucleus"/>
    <property type="evidence" value="ECO:0007669"/>
    <property type="project" value="TreeGrafter"/>
</dbReference>
<feature type="compositionally biased region" description="Polar residues" evidence="1">
    <location>
        <begin position="393"/>
        <end position="410"/>
    </location>
</feature>
<dbReference type="GO" id="GO:0006302">
    <property type="term" value="P:double-strand break repair"/>
    <property type="evidence" value="ECO:0007669"/>
    <property type="project" value="TreeGrafter"/>
</dbReference>
<gene>
    <name evidence="3" type="ORF">C3L33_16987</name>
</gene>
<feature type="non-terminal residue" evidence="3">
    <location>
        <position position="1"/>
    </location>
</feature>
<accession>A0A6A4KTN6</accession>
<dbReference type="GO" id="GO:0035861">
    <property type="term" value="C:site of double-strand break"/>
    <property type="evidence" value="ECO:0007669"/>
    <property type="project" value="TreeGrafter"/>
</dbReference>
<name>A0A6A4KTN6_9ERIC</name>
<dbReference type="Pfam" id="PF10382">
    <property type="entry name" value="ZGRF1-like_N"/>
    <property type="match status" value="2"/>
</dbReference>
<sequence>MGDVKKRWSVTYTKHVKQKRKVYQDGFLELHDSSHKVCRDLSIVFLQQFEIAKNDDVVKSGETLEFNSYLVDIGDLEGDHKNIPNANLPERDKKITDEAGLVRGRKFKHNSVPVEFKKNEMNKYGAPRNCPDPTKPSYSEWIVLYTTQITQKAKKYHDGILRVATCGSQGRQVTLYDVSRRSLDSRFLKNGEVIGSGESLAFDGHLVDIQEPEGDHKPPVDLKVEGRNCTASGRTGLSDGQETHRSSIGMLILMRGIFKFCILALSAWLILSVCQATLLNEDGTILSRKYLKSFEDVRSGSTFELPKYLVEVGEPRTCPEGPDLVTLYDTGRRLLDSRFLKKDEVIGSGESLALDGHLVDIGEPEGDHRPPEELKVPGRNCTAGGKTGFAHGRQTQPSTSVEIENSGSSNSMSPLNGLKAIKTFTRASGILSILKKTMTQEGSVPLMSTSVKECHALQSSEFIQLILSISQGALTFTITETVTSLLVCRSRASDISSPTNSDPECTDKSILRPVSSVEKPQVLDAFKLNCPDNFQPPTASVPNDGTIGNFPKSIFSNEETRWHEGDCSGVITNSNGCKSHESSDSGRQNSKENKSACKMDEIPKTVIGWIEGSKAL</sequence>
<proteinExistence type="predicted"/>
<evidence type="ECO:0000313" key="4">
    <source>
        <dbReference type="Proteomes" id="UP000428333"/>
    </source>
</evidence>
<feature type="domain" description="5'-3' DNA helicase ZGRF1-like N-terminal" evidence="2">
    <location>
        <begin position="140"/>
        <end position="214"/>
    </location>
</feature>
<keyword evidence="4" id="KW-1185">Reference proteome</keyword>
<feature type="domain" description="5'-3' DNA helicase ZGRF1-like N-terminal" evidence="2">
    <location>
        <begin position="6"/>
        <end position="80"/>
    </location>
</feature>
<comment type="caution">
    <text evidence="3">The sequence shown here is derived from an EMBL/GenBank/DDBJ whole genome shotgun (WGS) entry which is preliminary data.</text>
</comment>
<organism evidence="3 4">
    <name type="scientific">Rhododendron williamsianum</name>
    <dbReference type="NCBI Taxonomy" id="262921"/>
    <lineage>
        <taxon>Eukaryota</taxon>
        <taxon>Viridiplantae</taxon>
        <taxon>Streptophyta</taxon>
        <taxon>Embryophyta</taxon>
        <taxon>Tracheophyta</taxon>
        <taxon>Spermatophyta</taxon>
        <taxon>Magnoliopsida</taxon>
        <taxon>eudicotyledons</taxon>
        <taxon>Gunneridae</taxon>
        <taxon>Pentapetalae</taxon>
        <taxon>asterids</taxon>
        <taxon>Ericales</taxon>
        <taxon>Ericaceae</taxon>
        <taxon>Ericoideae</taxon>
        <taxon>Rhodoreae</taxon>
        <taxon>Rhododendron</taxon>
    </lineage>
</organism>
<dbReference type="InterPro" id="IPR052800">
    <property type="entry name" value="DNA_Repair_Helicase_ZGRF1"/>
</dbReference>
<dbReference type="PANTHER" id="PTHR28535:SF1">
    <property type="entry name" value="PROTEIN ZGRF1"/>
    <property type="match status" value="1"/>
</dbReference>
<feature type="compositionally biased region" description="Basic and acidic residues" evidence="1">
    <location>
        <begin position="578"/>
        <end position="597"/>
    </location>
</feature>
<evidence type="ECO:0000256" key="1">
    <source>
        <dbReference type="SAM" id="MobiDB-lite"/>
    </source>
</evidence>
<reference evidence="3 4" key="1">
    <citation type="journal article" date="2019" name="Genome Biol. Evol.">
        <title>The Rhododendron genome and chromosomal organization provide insight into shared whole-genome duplications across the heath family (Ericaceae).</title>
        <authorList>
            <person name="Soza V.L."/>
            <person name="Lindsley D."/>
            <person name="Waalkes A."/>
            <person name="Ramage E."/>
            <person name="Patwardhan R.P."/>
            <person name="Burton J.N."/>
            <person name="Adey A."/>
            <person name="Kumar A."/>
            <person name="Qiu R."/>
            <person name="Shendure J."/>
            <person name="Hall B."/>
        </authorList>
    </citation>
    <scope>NUCLEOTIDE SEQUENCE [LARGE SCALE GENOMIC DNA]</scope>
    <source>
        <strain evidence="3">RSF 1966-606</strain>
    </source>
</reference>
<feature type="region of interest" description="Disordered" evidence="1">
    <location>
        <begin position="388"/>
        <end position="410"/>
    </location>
</feature>
<dbReference type="InterPro" id="IPR018838">
    <property type="entry name" value="ZGRF1-like_N"/>
</dbReference>
<evidence type="ECO:0000259" key="2">
    <source>
        <dbReference type="Pfam" id="PF10382"/>
    </source>
</evidence>
<dbReference type="PANTHER" id="PTHR28535">
    <property type="entry name" value="ZINC FINGER GRF-TYPE CONTAINING 1"/>
    <property type="match status" value="1"/>
</dbReference>
<feature type="region of interest" description="Disordered" evidence="1">
    <location>
        <begin position="573"/>
        <end position="597"/>
    </location>
</feature>
<dbReference type="Proteomes" id="UP000428333">
    <property type="component" value="Linkage Group LG10"/>
</dbReference>